<name>A0A5J4U2E5_9EUKA</name>
<dbReference type="EMBL" id="SNRW01021669">
    <property type="protein sequence ID" value="KAA6364433.1"/>
    <property type="molecule type" value="Genomic_DNA"/>
</dbReference>
<evidence type="ECO:0000313" key="2">
    <source>
        <dbReference type="Proteomes" id="UP000324800"/>
    </source>
</evidence>
<proteinExistence type="predicted"/>
<accession>A0A5J4U2E5</accession>
<gene>
    <name evidence="1" type="ORF">EZS28_040041</name>
</gene>
<evidence type="ECO:0000313" key="1">
    <source>
        <dbReference type="EMBL" id="KAA6364433.1"/>
    </source>
</evidence>
<reference evidence="1 2" key="1">
    <citation type="submission" date="2019-03" db="EMBL/GenBank/DDBJ databases">
        <title>Single cell metagenomics reveals metabolic interactions within the superorganism composed of flagellate Streblomastix strix and complex community of Bacteroidetes bacteria on its surface.</title>
        <authorList>
            <person name="Treitli S.C."/>
            <person name="Kolisko M."/>
            <person name="Husnik F."/>
            <person name="Keeling P."/>
            <person name="Hampl V."/>
        </authorList>
    </citation>
    <scope>NUCLEOTIDE SEQUENCE [LARGE SCALE GENOMIC DNA]</scope>
    <source>
        <strain evidence="1">ST1C</strain>
    </source>
</reference>
<feature type="non-terminal residue" evidence="1">
    <location>
        <position position="1"/>
    </location>
</feature>
<dbReference type="InterPro" id="IPR052055">
    <property type="entry name" value="Hepadnavirus_pol/RT"/>
</dbReference>
<dbReference type="Proteomes" id="UP000324800">
    <property type="component" value="Unassembled WGS sequence"/>
</dbReference>
<evidence type="ECO:0008006" key="3">
    <source>
        <dbReference type="Google" id="ProtNLM"/>
    </source>
</evidence>
<dbReference type="OrthoDB" id="2348824at2759"/>
<organism evidence="1 2">
    <name type="scientific">Streblomastix strix</name>
    <dbReference type="NCBI Taxonomy" id="222440"/>
    <lineage>
        <taxon>Eukaryota</taxon>
        <taxon>Metamonada</taxon>
        <taxon>Preaxostyla</taxon>
        <taxon>Oxymonadida</taxon>
        <taxon>Streblomastigidae</taxon>
        <taxon>Streblomastix</taxon>
    </lineage>
</organism>
<dbReference type="AlphaFoldDB" id="A0A5J4U2E5"/>
<protein>
    <recommendedName>
        <fullName evidence="3">RNase H type-1 domain-containing protein</fullName>
    </recommendedName>
</protein>
<dbReference type="PANTHER" id="PTHR33050:SF7">
    <property type="entry name" value="RIBONUCLEASE H"/>
    <property type="match status" value="1"/>
</dbReference>
<comment type="caution">
    <text evidence="1">The sequence shown here is derived from an EMBL/GenBank/DDBJ whole genome shotgun (WGS) entry which is preliminary data.</text>
</comment>
<dbReference type="PANTHER" id="PTHR33050">
    <property type="entry name" value="REVERSE TRANSCRIPTASE DOMAIN-CONTAINING PROTEIN"/>
    <property type="match status" value="1"/>
</dbReference>
<sequence>NQRETAAVLCGLLRSAPFLREQQVQSLKVETDNSFSAYNLNRGAAVISLIKLTDRILEVEEDLVLQISAFQIHEKENTLPYSLFKISKLSDYYLKEEILHEVLVMLKIRPSINTFSNRRNRKFRRFVSLSQDKWAVAQDCLSISWQLEVPYLHPPIPLIQQTLNKLIKEKIQALMILPYWPSQPWWSVLLKIAPKLITQGENADVLVLGGKMRKLKKHVPLERMMAVLLEITEEKNYSDGFLIKEALSAPQSKTLSTVATKFGEDIVKDQGNLMNFGSIKGKEEKFFFECCRSKDGDCKFHLLVGS</sequence>